<evidence type="ECO:0000313" key="1">
    <source>
        <dbReference type="EMBL" id="KAJ3555401.1"/>
    </source>
</evidence>
<name>A0ACC1T821_9APHY</name>
<keyword evidence="2" id="KW-1185">Reference proteome</keyword>
<comment type="caution">
    <text evidence="1">The sequence shown here is derived from an EMBL/GenBank/DDBJ whole genome shotgun (WGS) entry which is preliminary data.</text>
</comment>
<evidence type="ECO:0000313" key="2">
    <source>
        <dbReference type="Proteomes" id="UP001148662"/>
    </source>
</evidence>
<organism evidence="1 2">
    <name type="scientific">Phlebia brevispora</name>
    <dbReference type="NCBI Taxonomy" id="194682"/>
    <lineage>
        <taxon>Eukaryota</taxon>
        <taxon>Fungi</taxon>
        <taxon>Dikarya</taxon>
        <taxon>Basidiomycota</taxon>
        <taxon>Agaricomycotina</taxon>
        <taxon>Agaricomycetes</taxon>
        <taxon>Polyporales</taxon>
        <taxon>Meruliaceae</taxon>
        <taxon>Phlebia</taxon>
    </lineage>
</organism>
<sequence length="343" mass="38262">MSLLDTADLSLDGLHILYCTISIAFQSFFYAIHAIFAPIALYTLWRKGWKTRPNVTLFSMVLVSFGLSSVYWAWEIAVQAARIIVSFVHRDTKLENFSLSNYNPVLNAVLEFNYVFSDAIVVWRAWILCREDYRRSILLPILCLACAIPAGAAVLAIRVTLCIANTASKASRTLTRASNISQDIGLILSLMTNVTATALIGHKAWRYCLLINETLDGSRHQGQRLQRLLALLIESGFIYSIAGIVLLIAAFIRLPWGTLGDYYNPVYLEFAGVYPTVVVVMAHFKYTLDHTTFHQSDAVSSAGQQNRNETNAQELSSCSRLSSFAQFGNELHFNEGEELTALA</sequence>
<dbReference type="Proteomes" id="UP001148662">
    <property type="component" value="Unassembled WGS sequence"/>
</dbReference>
<dbReference type="EMBL" id="JANHOG010000335">
    <property type="protein sequence ID" value="KAJ3555401.1"/>
    <property type="molecule type" value="Genomic_DNA"/>
</dbReference>
<protein>
    <submittedName>
        <fullName evidence="1">Uncharacterized protein</fullName>
    </submittedName>
</protein>
<accession>A0ACC1T821</accession>
<proteinExistence type="predicted"/>
<reference evidence="1" key="1">
    <citation type="submission" date="2022-07" db="EMBL/GenBank/DDBJ databases">
        <title>Genome Sequence of Phlebia brevispora.</title>
        <authorList>
            <person name="Buettner E."/>
        </authorList>
    </citation>
    <scope>NUCLEOTIDE SEQUENCE</scope>
    <source>
        <strain evidence="1">MPL23</strain>
    </source>
</reference>
<gene>
    <name evidence="1" type="ORF">NM688_g2598</name>
</gene>